<dbReference type="RefSeq" id="YP_009278519.1">
    <property type="nucleotide sequence ID" value="NC_031007.1"/>
</dbReference>
<evidence type="ECO:0000313" key="3">
    <source>
        <dbReference type="Proteomes" id="UP000201594"/>
    </source>
</evidence>
<organism evidence="2 3">
    <name type="scientific">Erwinia phage vB_EamM_EarlPhillipIV</name>
    <dbReference type="NCBI Taxonomy" id="1883372"/>
    <lineage>
        <taxon>Viruses</taxon>
        <taxon>Duplodnaviria</taxon>
        <taxon>Heunggongvirae</taxon>
        <taxon>Uroviricota</taxon>
        <taxon>Caudoviricetes</taxon>
        <taxon>Chimalliviridae</taxon>
        <taxon>Derbicusvirus</taxon>
        <taxon>Derbicusvirus derbicus</taxon>
    </lineage>
</organism>
<protein>
    <submittedName>
        <fullName evidence="2">Uncharacterized protein</fullName>
    </submittedName>
</protein>
<dbReference type="GeneID" id="29061810"/>
<dbReference type="KEGG" id="vg:29061810"/>
<gene>
    <name evidence="2" type="ORF">EARLPHILLIPIV_207</name>
</gene>
<sequence>MTTIDPKVVPLTRLAGLLRVLTLGTRYDQSCQGAGKEKVIARIRHDMLLEQVFPSKFEVGMSELMLLEIYKTGKYDATYGVAMAQRNGLNIPKANANDYDVTKCSVRSLSHHPGPVRHDRDTEFFIHMRRIGAVPITGEKDDGTDGVNHVNIYSDGRTTVGRLASNFSEGPFDTPDGTFFTLEGYYHWLRIRDWTLATKYAFNMADMEDTYPSLRKLRTVTGTEAIRLGRILKSNIYGGTKYRTGPFSKESLERFRWALAGKLHKLRYNNVTLGNYLSMMVYCGFTLTHYYVYNGKVKYPDFREWLPNLLSGLLEHIDPNDSDFDLAALQAKITEGSV</sequence>
<proteinExistence type="predicted"/>
<evidence type="ECO:0000313" key="2">
    <source>
        <dbReference type="EMBL" id="ANZ49056.1"/>
    </source>
</evidence>
<reference evidence="2 3" key="1">
    <citation type="submission" date="2016-06" db="EMBL/GenBank/DDBJ databases">
        <authorList>
            <person name="Kjaerup R.B."/>
            <person name="Dalgaard T.S."/>
            <person name="Juul-Madsen H.R."/>
        </authorList>
    </citation>
    <scope>NUCLEOTIDE SEQUENCE [LARGE SCALE GENOMIC DNA]</scope>
</reference>
<dbReference type="Proteomes" id="UP000201594">
    <property type="component" value="Segment"/>
</dbReference>
<evidence type="ECO:0000256" key="1">
    <source>
        <dbReference type="SAM" id="Phobius"/>
    </source>
</evidence>
<keyword evidence="1" id="KW-1133">Transmembrane helix</keyword>
<dbReference type="OrthoDB" id="8816at10239"/>
<dbReference type="EMBL" id="KX397367">
    <property type="protein sequence ID" value="ANZ49056.1"/>
    <property type="molecule type" value="Genomic_DNA"/>
</dbReference>
<keyword evidence="1" id="KW-0472">Membrane</keyword>
<feature type="transmembrane region" description="Helical" evidence="1">
    <location>
        <begin position="273"/>
        <end position="293"/>
    </location>
</feature>
<name>A0A1B2ICQ5_9CAUD</name>
<keyword evidence="1" id="KW-0812">Transmembrane</keyword>
<accession>A0A1B2ICQ5</accession>